<protein>
    <submittedName>
        <fullName evidence="3">Transcriptional regulator, Cro/CI family</fullName>
    </submittedName>
</protein>
<dbReference type="PANTHER" id="PTHR46558:SF11">
    <property type="entry name" value="HTH-TYPE TRANSCRIPTIONAL REGULATOR XRE"/>
    <property type="match status" value="1"/>
</dbReference>
<dbReference type="RefSeq" id="WP_012962344.1">
    <property type="nucleotide sequence ID" value="NC_013798.1"/>
</dbReference>
<reference evidence="3 4" key="1">
    <citation type="journal article" date="2010" name="J. Bacteriol.">
        <title>Genome sequence of Streptococcus gallolyticus: insights into its adaptation to the bovine rumen and its ability to cause endocarditis.</title>
        <authorList>
            <person name="Rusniok C."/>
            <person name="Couve E."/>
            <person name="Da Cunha V."/>
            <person name="El Gana R."/>
            <person name="Zidane N."/>
            <person name="Bouchier C."/>
            <person name="Poyart C."/>
            <person name="Leclercq R."/>
            <person name="Trieu-Cuot P."/>
            <person name="Glaser P."/>
        </authorList>
    </citation>
    <scope>NUCLEOTIDE SEQUENCE [LARGE SCALE GENOMIC DNA]</scope>
    <source>
        <strain evidence="3 4">UCN34</strain>
    </source>
</reference>
<dbReference type="KEGG" id="sga:GALLO_1708"/>
<feature type="domain" description="HTH cro/C1-type" evidence="2">
    <location>
        <begin position="6"/>
        <end position="60"/>
    </location>
</feature>
<dbReference type="PROSITE" id="PS50943">
    <property type="entry name" value="HTH_CROC1"/>
    <property type="match status" value="1"/>
</dbReference>
<name>A0AA36NR18_STRG3</name>
<dbReference type="EMBL" id="FN597254">
    <property type="protein sequence ID" value="CBI14199.1"/>
    <property type="molecule type" value="Genomic_DNA"/>
</dbReference>
<dbReference type="PANTHER" id="PTHR46558">
    <property type="entry name" value="TRACRIPTIONAL REGULATORY PROTEIN-RELATED-RELATED"/>
    <property type="match status" value="1"/>
</dbReference>
<dbReference type="Gene3D" id="1.10.260.40">
    <property type="entry name" value="lambda repressor-like DNA-binding domains"/>
    <property type="match status" value="1"/>
</dbReference>
<dbReference type="Pfam" id="PF01381">
    <property type="entry name" value="HTH_3"/>
    <property type="match status" value="1"/>
</dbReference>
<accession>A0AA36NR18</accession>
<dbReference type="CDD" id="cd00093">
    <property type="entry name" value="HTH_XRE"/>
    <property type="match status" value="1"/>
</dbReference>
<dbReference type="GO" id="GO:0003677">
    <property type="term" value="F:DNA binding"/>
    <property type="evidence" value="ECO:0007669"/>
    <property type="project" value="UniProtKB-KW"/>
</dbReference>
<sequence>MFPKRLKKLRKEANLTQQELAKNLNVSQQIIGLWERGERKPKIEAINNIAKYFNVSTEYLQGKTDNKEIEEDELELANTLFRTTVKELNLTPEQKEQFKKDINAFIERRRKAFEDDL</sequence>
<dbReference type="SUPFAM" id="SSF47413">
    <property type="entry name" value="lambda repressor-like DNA-binding domains"/>
    <property type="match status" value="1"/>
</dbReference>
<evidence type="ECO:0000259" key="2">
    <source>
        <dbReference type="PROSITE" id="PS50943"/>
    </source>
</evidence>
<gene>
    <name evidence="3" type="ordered locus">GALLO_1708</name>
</gene>
<dbReference type="InterPro" id="IPR001387">
    <property type="entry name" value="Cro/C1-type_HTH"/>
</dbReference>
<evidence type="ECO:0000256" key="1">
    <source>
        <dbReference type="ARBA" id="ARBA00023125"/>
    </source>
</evidence>
<organism evidence="3 4">
    <name type="scientific">Streptococcus gallolyticus (strain UCN34)</name>
    <dbReference type="NCBI Taxonomy" id="637909"/>
    <lineage>
        <taxon>Bacteria</taxon>
        <taxon>Bacillati</taxon>
        <taxon>Bacillota</taxon>
        <taxon>Bacilli</taxon>
        <taxon>Lactobacillales</taxon>
        <taxon>Streptococcaceae</taxon>
        <taxon>Streptococcus</taxon>
    </lineage>
</organism>
<dbReference type="SMART" id="SM00530">
    <property type="entry name" value="HTH_XRE"/>
    <property type="match status" value="1"/>
</dbReference>
<dbReference type="AlphaFoldDB" id="A0AA36NR18"/>
<evidence type="ECO:0000313" key="4">
    <source>
        <dbReference type="Proteomes" id="UP000001517"/>
    </source>
</evidence>
<dbReference type="InterPro" id="IPR010982">
    <property type="entry name" value="Lambda_DNA-bd_dom_sf"/>
</dbReference>
<keyword evidence="1" id="KW-0238">DNA-binding</keyword>
<evidence type="ECO:0000313" key="3">
    <source>
        <dbReference type="EMBL" id="CBI14199.1"/>
    </source>
</evidence>
<dbReference type="Proteomes" id="UP000001517">
    <property type="component" value="Chromosome"/>
</dbReference>
<proteinExistence type="predicted"/>